<dbReference type="Proteomes" id="UP000603352">
    <property type="component" value="Unassembled WGS sequence"/>
</dbReference>
<keyword evidence="2" id="KW-0732">Signal</keyword>
<reference evidence="4" key="1">
    <citation type="journal article" date="2019" name="Int. J. Syst. Evol. Microbiol.">
        <title>The Global Catalogue of Microorganisms (GCM) 10K type strain sequencing project: providing services to taxonomists for standard genome sequencing and annotation.</title>
        <authorList>
            <consortium name="The Broad Institute Genomics Platform"/>
            <consortium name="The Broad Institute Genome Sequencing Center for Infectious Disease"/>
            <person name="Wu L."/>
            <person name="Ma J."/>
        </authorList>
    </citation>
    <scope>NUCLEOTIDE SEQUENCE [LARGE SCALE GENOMIC DNA]</scope>
    <source>
        <strain evidence="4">CGMCC 1.10188</strain>
    </source>
</reference>
<dbReference type="PANTHER" id="PTHR12149">
    <property type="entry name" value="FRUCTOSAMINE 3 KINASE-RELATED PROTEIN"/>
    <property type="match status" value="1"/>
</dbReference>
<comment type="caution">
    <text evidence="3">The sequence shown here is derived from an EMBL/GenBank/DDBJ whole genome shotgun (WGS) entry which is preliminary data.</text>
</comment>
<dbReference type="EMBL" id="BMDZ01000126">
    <property type="protein sequence ID" value="GGB62980.1"/>
    <property type="molecule type" value="Genomic_DNA"/>
</dbReference>
<feature type="signal peptide" evidence="2">
    <location>
        <begin position="1"/>
        <end position="17"/>
    </location>
</feature>
<dbReference type="PANTHER" id="PTHR12149:SF8">
    <property type="entry name" value="PROTEIN-RIBULOSAMINE 3-KINASE"/>
    <property type="match status" value="1"/>
</dbReference>
<evidence type="ECO:0000313" key="4">
    <source>
        <dbReference type="Proteomes" id="UP000603352"/>
    </source>
</evidence>
<dbReference type="Gene3D" id="1.20.1270.240">
    <property type="match status" value="1"/>
</dbReference>
<evidence type="ECO:0000256" key="1">
    <source>
        <dbReference type="ARBA" id="ARBA00009460"/>
    </source>
</evidence>
<dbReference type="InterPro" id="IPR016477">
    <property type="entry name" value="Fructo-/Ketosamine-3-kinase"/>
</dbReference>
<dbReference type="RefSeq" id="WP_229708779.1">
    <property type="nucleotide sequence ID" value="NZ_BMDZ01000126.1"/>
</dbReference>
<name>A0ABQ1JBL6_9PROT</name>
<dbReference type="SUPFAM" id="SSF56112">
    <property type="entry name" value="Protein kinase-like (PK-like)"/>
    <property type="match status" value="1"/>
</dbReference>
<evidence type="ECO:0000256" key="2">
    <source>
        <dbReference type="SAM" id="SignalP"/>
    </source>
</evidence>
<dbReference type="Gene3D" id="1.10.510.10">
    <property type="entry name" value="Transferase(Phosphotransferase) domain 1"/>
    <property type="match status" value="1"/>
</dbReference>
<accession>A0ABQ1JBL6</accession>
<proteinExistence type="inferred from homology"/>
<organism evidence="3 4">
    <name type="scientific">Tistrella bauzanensis</name>
    <dbReference type="NCBI Taxonomy" id="657419"/>
    <lineage>
        <taxon>Bacteria</taxon>
        <taxon>Pseudomonadati</taxon>
        <taxon>Pseudomonadota</taxon>
        <taxon>Alphaproteobacteria</taxon>
        <taxon>Geminicoccales</taxon>
        <taxon>Geminicoccaceae</taxon>
        <taxon>Tistrella</taxon>
    </lineage>
</organism>
<comment type="similarity">
    <text evidence="1">Belongs to the fructosamine kinase family.</text>
</comment>
<dbReference type="Gene3D" id="3.30.200.20">
    <property type="entry name" value="Phosphorylase Kinase, domain 1"/>
    <property type="match status" value="1"/>
</dbReference>
<evidence type="ECO:0000313" key="3">
    <source>
        <dbReference type="EMBL" id="GGB62980.1"/>
    </source>
</evidence>
<keyword evidence="4" id="KW-1185">Reference proteome</keyword>
<dbReference type="InterPro" id="IPR011009">
    <property type="entry name" value="Kinase-like_dom_sf"/>
</dbReference>
<dbReference type="Pfam" id="PF03881">
    <property type="entry name" value="Fructosamin_kin"/>
    <property type="match status" value="1"/>
</dbReference>
<sequence>MAWSPATAPVRAMAAHAAMLLGTEAVSASLCHGGDLSRVITIGLARGGSAIAKTGPAPRIEAAMLRAIAAAGAPAPAVLAVDDQLLVLECLADTGRPEDAWGALGRALATLHACQGDGYGWPDDYAFGPLAIVNQISRAGHPASSDPDWPGFWATCRLAVHLPALDLTLGRRIERLIAGLHDRLPAHPPAALLHGDLWGGNILVADRRVTGLIDPACYHGAAEVDIAMLGLFNTPTSAFFEAYGPPAPGHDQRLAIYRLWPALVHLRLFGAGYRPMVAGLLDRLGV</sequence>
<gene>
    <name evidence="3" type="ORF">GCM10011505_49490</name>
</gene>
<feature type="chain" id="PRO_5047517581" evidence="2">
    <location>
        <begin position="18"/>
        <end position="286"/>
    </location>
</feature>
<protein>
    <submittedName>
        <fullName evidence="3">Aminoglycoside phosphotransferase</fullName>
    </submittedName>
</protein>